<gene>
    <name evidence="2" type="ORF">SAMN02745724_04968</name>
</gene>
<dbReference type="InterPro" id="IPR002575">
    <property type="entry name" value="Aminoglycoside_PTrfase"/>
</dbReference>
<evidence type="ECO:0000313" key="3">
    <source>
        <dbReference type="Proteomes" id="UP000198862"/>
    </source>
</evidence>
<dbReference type="Proteomes" id="UP000198862">
    <property type="component" value="Unassembled WGS sequence"/>
</dbReference>
<evidence type="ECO:0000313" key="2">
    <source>
        <dbReference type="EMBL" id="SFD60978.1"/>
    </source>
</evidence>
<dbReference type="RefSeq" id="WP_177208168.1">
    <property type="nucleotide sequence ID" value="NZ_FOLO01000073.1"/>
</dbReference>
<proteinExistence type="predicted"/>
<dbReference type="PROSITE" id="PS50011">
    <property type="entry name" value="PROTEIN_KINASE_DOM"/>
    <property type="match status" value="1"/>
</dbReference>
<keyword evidence="2" id="KW-0808">Transferase</keyword>
<dbReference type="CDD" id="cd05120">
    <property type="entry name" value="APH_ChoK_like"/>
    <property type="match status" value="1"/>
</dbReference>
<accession>A0A1I1TUQ6</accession>
<dbReference type="InterPro" id="IPR000719">
    <property type="entry name" value="Prot_kinase_dom"/>
</dbReference>
<keyword evidence="3" id="KW-1185">Reference proteome</keyword>
<sequence>MKTNFLAKYENALVLPENPDYDLACDIIDYLDFDFWQPLAERLANQHDLTFTHCERVSEGANPVFIFEGDEKFILKLVPPNWSQQAVAEIAALSLFDGVDIELDVPKLMLYGKYRNWDYIFMSFVEGEILSNILTDITKKEKIDIAFQLGQFSKVLHGLDVPNLPEITLNWSEFLDTQLKNVFNKRQKQGLIEPFLSDLIPYLDSINIEHKINKNCFIHTDLHPGNLLVERTQNGVKLSGIIDFGDAVVCPDPVFEFTSPGLLLALSDKDVFESYLKGYEYCLDKPQNLVEQCMALSLLRHTGELNYILNTVPNAAQAKNWAEAEALLFPVSL</sequence>
<dbReference type="GO" id="GO:0004672">
    <property type="term" value="F:protein kinase activity"/>
    <property type="evidence" value="ECO:0007669"/>
    <property type="project" value="InterPro"/>
</dbReference>
<dbReference type="PANTHER" id="PTHR21310:SF15">
    <property type="entry name" value="AMINOGLYCOSIDE PHOSPHOTRANSFERASE DOMAIN-CONTAINING PROTEIN"/>
    <property type="match status" value="1"/>
</dbReference>
<keyword evidence="2" id="KW-0418">Kinase</keyword>
<dbReference type="InterPro" id="IPR016259">
    <property type="entry name" value="Hygromycin-B_Kinase"/>
</dbReference>
<dbReference type="InterPro" id="IPR011009">
    <property type="entry name" value="Kinase-like_dom_sf"/>
</dbReference>
<organism evidence="2 3">
    <name type="scientific">Pseudoalteromonas denitrificans DSM 6059</name>
    <dbReference type="NCBI Taxonomy" id="1123010"/>
    <lineage>
        <taxon>Bacteria</taxon>
        <taxon>Pseudomonadati</taxon>
        <taxon>Pseudomonadota</taxon>
        <taxon>Gammaproteobacteria</taxon>
        <taxon>Alteromonadales</taxon>
        <taxon>Pseudoalteromonadaceae</taxon>
        <taxon>Pseudoalteromonas</taxon>
    </lineage>
</organism>
<dbReference type="PIRSF" id="PIRSF000707">
    <property type="entry name" value="Hygromycin-B_kinase"/>
    <property type="match status" value="1"/>
</dbReference>
<protein>
    <submittedName>
        <fullName evidence="2">Hygromycin-B 7''-O-kinase</fullName>
    </submittedName>
</protein>
<reference evidence="2 3" key="1">
    <citation type="submission" date="2016-10" db="EMBL/GenBank/DDBJ databases">
        <authorList>
            <person name="de Groot N.N."/>
        </authorList>
    </citation>
    <scope>NUCLEOTIDE SEQUENCE [LARGE SCALE GENOMIC DNA]</scope>
    <source>
        <strain evidence="2 3">DSM 6059</strain>
    </source>
</reference>
<dbReference type="EMBL" id="FOLO01000073">
    <property type="protein sequence ID" value="SFD60978.1"/>
    <property type="molecule type" value="Genomic_DNA"/>
</dbReference>
<dbReference type="InterPro" id="IPR051678">
    <property type="entry name" value="AGP_Transferase"/>
</dbReference>
<evidence type="ECO:0000259" key="1">
    <source>
        <dbReference type="PROSITE" id="PS50011"/>
    </source>
</evidence>
<dbReference type="STRING" id="1123010.SAMN02745724_04968"/>
<name>A0A1I1TUQ6_9GAMM</name>
<dbReference type="Pfam" id="PF01636">
    <property type="entry name" value="APH"/>
    <property type="match status" value="1"/>
</dbReference>
<feature type="domain" description="Protein kinase" evidence="1">
    <location>
        <begin position="51"/>
        <end position="333"/>
    </location>
</feature>
<dbReference type="AlphaFoldDB" id="A0A1I1TUQ6"/>
<dbReference type="SUPFAM" id="SSF56112">
    <property type="entry name" value="Protein kinase-like (PK-like)"/>
    <property type="match status" value="1"/>
</dbReference>
<dbReference type="PANTHER" id="PTHR21310">
    <property type="entry name" value="AMINOGLYCOSIDE PHOSPHOTRANSFERASE-RELATED-RELATED"/>
    <property type="match status" value="1"/>
</dbReference>
<dbReference type="Gene3D" id="3.90.1200.10">
    <property type="match status" value="1"/>
</dbReference>
<dbReference type="GO" id="GO:0005524">
    <property type="term" value="F:ATP binding"/>
    <property type="evidence" value="ECO:0007669"/>
    <property type="project" value="InterPro"/>
</dbReference>